<sequence length="342" mass="37894">MTLRLADRYEAAAGLASAISTYAASLGIDADPIARASGLDPDRFDQIGERVKLDRLCRYMEALALISGDDLFGLKSASMFTKGASGTFGYALLNAPTLRDVLVFLGRNMRKISNLKICTLEIGAKDAIFEWTYSPLIIHRDQYVDMTLAQTLAHFEPFLGQDIKSCRLELERKKPGNINLHKQLLGPKTRFGATINRLIIPASYLSRTNPNADIRLHKILVQQIEAIPFSPVDTTDTVTSIRLHVIERLASGIPSLKDEAERLGMSARTLQRRLTEAGTSMQEIIDDSRKEMAQNLLTETTLSLSEISFQLGFSAPAAFTRSAIRWFGKTPSAYRKQPSSPD</sequence>
<dbReference type="InterPro" id="IPR018060">
    <property type="entry name" value="HTH_AraC"/>
</dbReference>
<keyword evidence="2 5" id="KW-0238">DNA-binding</keyword>
<evidence type="ECO:0000313" key="5">
    <source>
        <dbReference type="EMBL" id="EDQ32432.1"/>
    </source>
</evidence>
<dbReference type="OrthoDB" id="9805730at2"/>
<feature type="domain" description="HTH araC/xylS-type" evidence="4">
    <location>
        <begin position="239"/>
        <end position="337"/>
    </location>
</feature>
<dbReference type="AlphaFoldDB" id="A9DB22"/>
<proteinExistence type="predicted"/>
<dbReference type="GO" id="GO:0000976">
    <property type="term" value="F:transcription cis-regulatory region binding"/>
    <property type="evidence" value="ECO:0007669"/>
    <property type="project" value="TreeGrafter"/>
</dbReference>
<keyword evidence="1" id="KW-0805">Transcription regulation</keyword>
<dbReference type="InterPro" id="IPR032687">
    <property type="entry name" value="AraC-type_N"/>
</dbReference>
<dbReference type="InterPro" id="IPR009057">
    <property type="entry name" value="Homeodomain-like_sf"/>
</dbReference>
<dbReference type="Gene3D" id="1.10.10.60">
    <property type="entry name" value="Homeodomain-like"/>
    <property type="match status" value="1"/>
</dbReference>
<dbReference type="STRING" id="411684.HPDFL43_11551"/>
<dbReference type="Proteomes" id="UP000004291">
    <property type="component" value="Chromosome"/>
</dbReference>
<dbReference type="EMBL" id="ABIA03000004">
    <property type="protein sequence ID" value="EDQ32432.1"/>
    <property type="molecule type" value="Genomic_DNA"/>
</dbReference>
<dbReference type="GO" id="GO:0003700">
    <property type="term" value="F:DNA-binding transcription factor activity"/>
    <property type="evidence" value="ECO:0007669"/>
    <property type="project" value="InterPro"/>
</dbReference>
<dbReference type="RefSeq" id="WP_007198081.1">
    <property type="nucleotide sequence ID" value="NZ_CM002917.1"/>
</dbReference>
<dbReference type="Pfam" id="PF12833">
    <property type="entry name" value="HTH_18"/>
    <property type="match status" value="1"/>
</dbReference>
<dbReference type="PANTHER" id="PTHR47894">
    <property type="entry name" value="HTH-TYPE TRANSCRIPTIONAL REGULATOR GADX"/>
    <property type="match status" value="1"/>
</dbReference>
<name>A9DB22_HOEPD</name>
<keyword evidence="3" id="KW-0804">Transcription</keyword>
<evidence type="ECO:0000256" key="1">
    <source>
        <dbReference type="ARBA" id="ARBA00023015"/>
    </source>
</evidence>
<dbReference type="PROSITE" id="PS01124">
    <property type="entry name" value="HTH_ARAC_FAMILY_2"/>
    <property type="match status" value="1"/>
</dbReference>
<comment type="caution">
    <text evidence="5">The sequence shown here is derived from an EMBL/GenBank/DDBJ whole genome shotgun (WGS) entry which is preliminary data.</text>
</comment>
<evidence type="ECO:0000256" key="2">
    <source>
        <dbReference type="ARBA" id="ARBA00023125"/>
    </source>
</evidence>
<dbReference type="GO" id="GO:0005829">
    <property type="term" value="C:cytosol"/>
    <property type="evidence" value="ECO:0007669"/>
    <property type="project" value="TreeGrafter"/>
</dbReference>
<dbReference type="SMART" id="SM00342">
    <property type="entry name" value="HTH_ARAC"/>
    <property type="match status" value="1"/>
</dbReference>
<evidence type="ECO:0000259" key="4">
    <source>
        <dbReference type="PROSITE" id="PS01124"/>
    </source>
</evidence>
<keyword evidence="6" id="KW-1185">Reference proteome</keyword>
<reference evidence="5 6" key="1">
    <citation type="submission" date="2007-10" db="EMBL/GenBank/DDBJ databases">
        <authorList>
            <person name="Wagner-Dobler I."/>
            <person name="Ferriera S."/>
            <person name="Johnson J."/>
            <person name="Kravitz S."/>
            <person name="Beeson K."/>
            <person name="Sutton G."/>
            <person name="Rogers Y.-H."/>
            <person name="Friedman R."/>
            <person name="Frazier M."/>
            <person name="Venter J.C."/>
        </authorList>
    </citation>
    <scope>NUCLEOTIDE SEQUENCE [LARGE SCALE GENOMIC DNA]</scope>
    <source>
        <strain evidence="5 6">DFL-43</strain>
    </source>
</reference>
<evidence type="ECO:0000256" key="3">
    <source>
        <dbReference type="ARBA" id="ARBA00023163"/>
    </source>
</evidence>
<organism evidence="5 6">
    <name type="scientific">Hoeflea phototrophica (strain DSM 17068 / NCIMB 14078 / DFL-43)</name>
    <dbReference type="NCBI Taxonomy" id="411684"/>
    <lineage>
        <taxon>Bacteria</taxon>
        <taxon>Pseudomonadati</taxon>
        <taxon>Pseudomonadota</taxon>
        <taxon>Alphaproteobacteria</taxon>
        <taxon>Hyphomicrobiales</taxon>
        <taxon>Rhizobiaceae</taxon>
        <taxon>Hoeflea</taxon>
    </lineage>
</organism>
<dbReference type="SUPFAM" id="SSF46689">
    <property type="entry name" value="Homeodomain-like"/>
    <property type="match status" value="1"/>
</dbReference>
<dbReference type="eggNOG" id="COG2207">
    <property type="taxonomic scope" value="Bacteria"/>
</dbReference>
<accession>A9DB22</accession>
<dbReference type="HOGENOM" id="CLU_047522_1_1_5"/>
<dbReference type="Pfam" id="PF12625">
    <property type="entry name" value="Arabinose_bd"/>
    <property type="match status" value="1"/>
</dbReference>
<protein>
    <submittedName>
        <fullName evidence="5">AraC-type DNA-binding domain-containing protein</fullName>
    </submittedName>
</protein>
<dbReference type="PANTHER" id="PTHR47894:SF4">
    <property type="entry name" value="HTH-TYPE TRANSCRIPTIONAL REGULATOR GADX"/>
    <property type="match status" value="1"/>
</dbReference>
<evidence type="ECO:0000313" key="6">
    <source>
        <dbReference type="Proteomes" id="UP000004291"/>
    </source>
</evidence>
<reference evidence="5 6" key="2">
    <citation type="submission" date="2012-06" db="EMBL/GenBank/DDBJ databases">
        <authorList>
            <person name="Fiebig A."/>
        </authorList>
    </citation>
    <scope>NUCLEOTIDE SEQUENCE [LARGE SCALE GENOMIC DNA]</scope>
    <source>
        <strain evidence="5 6">DFL-43</strain>
    </source>
</reference>
<gene>
    <name evidence="5" type="ORF">HPDFL43_11551</name>
</gene>